<accession>A0A2V4P5U7</accession>
<evidence type="ECO:0000256" key="1">
    <source>
        <dbReference type="SAM" id="MobiDB-lite"/>
    </source>
</evidence>
<gene>
    <name evidence="2" type="ORF">C7C46_13490</name>
</gene>
<comment type="caution">
    <text evidence="2">The sequence shown here is derived from an EMBL/GenBank/DDBJ whole genome shotgun (WGS) entry which is preliminary data.</text>
</comment>
<keyword evidence="3" id="KW-1185">Reference proteome</keyword>
<dbReference type="RefSeq" id="WP_110669208.1">
    <property type="nucleotide sequence ID" value="NZ_PYBW01000041.1"/>
</dbReference>
<dbReference type="EMBL" id="PYBW01000041">
    <property type="protein sequence ID" value="PYC79963.1"/>
    <property type="molecule type" value="Genomic_DNA"/>
</dbReference>
<dbReference type="Proteomes" id="UP000248039">
    <property type="component" value="Unassembled WGS sequence"/>
</dbReference>
<feature type="region of interest" description="Disordered" evidence="1">
    <location>
        <begin position="91"/>
        <end position="215"/>
    </location>
</feature>
<proteinExistence type="predicted"/>
<evidence type="ECO:0000313" key="3">
    <source>
        <dbReference type="Proteomes" id="UP000248039"/>
    </source>
</evidence>
<reference evidence="2 3" key="1">
    <citation type="submission" date="2018-03" db="EMBL/GenBank/DDBJ databases">
        <title>Bioinformatic expansion and discovery of thiopeptide antibiotics.</title>
        <authorList>
            <person name="Schwalen C.J."/>
            <person name="Hudson G.A."/>
            <person name="Mitchell D.A."/>
        </authorList>
    </citation>
    <scope>NUCLEOTIDE SEQUENCE [LARGE SCALE GENOMIC DNA]</scope>
    <source>
        <strain evidence="2 3">ATCC 21389</strain>
    </source>
</reference>
<organism evidence="2 3">
    <name type="scientific">Streptomyces tateyamensis</name>
    <dbReference type="NCBI Taxonomy" id="565073"/>
    <lineage>
        <taxon>Bacteria</taxon>
        <taxon>Bacillati</taxon>
        <taxon>Actinomycetota</taxon>
        <taxon>Actinomycetes</taxon>
        <taxon>Kitasatosporales</taxon>
        <taxon>Streptomycetaceae</taxon>
        <taxon>Streptomyces</taxon>
    </lineage>
</organism>
<evidence type="ECO:0000313" key="2">
    <source>
        <dbReference type="EMBL" id="PYC79963.1"/>
    </source>
</evidence>
<dbReference type="AlphaFoldDB" id="A0A2V4P5U7"/>
<dbReference type="OrthoDB" id="4350605at2"/>
<feature type="compositionally biased region" description="Polar residues" evidence="1">
    <location>
        <begin position="92"/>
        <end position="105"/>
    </location>
</feature>
<feature type="compositionally biased region" description="Low complexity" evidence="1">
    <location>
        <begin position="130"/>
        <end position="171"/>
    </location>
</feature>
<sequence length="215" mass="23251">MRPSYDAEHPSVPTPIYDELYSEYRRLFRGLPGDRSGEEDMRFTGFAVRERSSAGRLGLGSGGAAHHPYTAAFDGYRALQEPRAEYADQYPGAQQQPFPGYQTQPPEAPQFVPAQQQVHHQSPRPVAPEQATGQQHQQQQQQHQFPAQAQGQPHAQAQAQAQAQQQPSTGQGWVATGYLAPVTLPSPAPPVTVPAPAAPGRHRGGGLLSLPPGQS</sequence>
<feature type="compositionally biased region" description="Pro residues" evidence="1">
    <location>
        <begin position="184"/>
        <end position="197"/>
    </location>
</feature>
<protein>
    <submittedName>
        <fullName evidence="2">Uncharacterized protein</fullName>
    </submittedName>
</protein>
<name>A0A2V4P5U7_9ACTN</name>